<comment type="caution">
    <text evidence="2">The sequence shown here is derived from an EMBL/GenBank/DDBJ whole genome shotgun (WGS) entry which is preliminary data.</text>
</comment>
<gene>
    <name evidence="2" type="ORF">CBP76_09450</name>
</gene>
<dbReference type="EMBL" id="NIPR01000041">
    <property type="protein sequence ID" value="PMD68402.1"/>
    <property type="molecule type" value="Genomic_DNA"/>
</dbReference>
<dbReference type="RefSeq" id="WP_102196642.1">
    <property type="nucleotide sequence ID" value="NZ_NIPR01000041.1"/>
</dbReference>
<reference evidence="2 3" key="1">
    <citation type="submission" date="2017-05" db="EMBL/GenBank/DDBJ databases">
        <title>Lactobacillus nurukis nov., sp. nov., isolated from nuruk.</title>
        <authorList>
            <person name="Kim S.-J."/>
        </authorList>
    </citation>
    <scope>NUCLEOTIDE SEQUENCE [LARGE SCALE GENOMIC DNA]</scope>
    <source>
        <strain evidence="2 3">SYF10-1a</strain>
    </source>
</reference>
<dbReference type="OrthoDB" id="2138638at2"/>
<evidence type="ECO:0000313" key="3">
    <source>
        <dbReference type="Proteomes" id="UP000235649"/>
    </source>
</evidence>
<feature type="compositionally biased region" description="Low complexity" evidence="1">
    <location>
        <begin position="48"/>
        <end position="64"/>
    </location>
</feature>
<name>A0A2N7AST1_9LACO</name>
<dbReference type="Proteomes" id="UP000235649">
    <property type="component" value="Unassembled WGS sequence"/>
</dbReference>
<feature type="region of interest" description="Disordered" evidence="1">
    <location>
        <begin position="26"/>
        <end position="73"/>
    </location>
</feature>
<dbReference type="AlphaFoldDB" id="A0A2N7AST1"/>
<organism evidence="2 3">
    <name type="scientific">Companilactobacillus nuruki</name>
    <dbReference type="NCBI Taxonomy" id="1993540"/>
    <lineage>
        <taxon>Bacteria</taxon>
        <taxon>Bacillati</taxon>
        <taxon>Bacillota</taxon>
        <taxon>Bacilli</taxon>
        <taxon>Lactobacillales</taxon>
        <taxon>Lactobacillaceae</taxon>
        <taxon>Companilactobacillus</taxon>
    </lineage>
</organism>
<dbReference type="PROSITE" id="PS51257">
    <property type="entry name" value="PROKAR_LIPOPROTEIN"/>
    <property type="match status" value="1"/>
</dbReference>
<proteinExistence type="predicted"/>
<evidence type="ECO:0008006" key="4">
    <source>
        <dbReference type="Google" id="ProtNLM"/>
    </source>
</evidence>
<evidence type="ECO:0000313" key="2">
    <source>
        <dbReference type="EMBL" id="PMD68402.1"/>
    </source>
</evidence>
<keyword evidence="3" id="KW-1185">Reference proteome</keyword>
<feature type="compositionally biased region" description="Polar residues" evidence="1">
    <location>
        <begin position="26"/>
        <end position="39"/>
    </location>
</feature>
<protein>
    <recommendedName>
        <fullName evidence="4">Lipoprotein</fullName>
    </recommendedName>
</protein>
<evidence type="ECO:0000256" key="1">
    <source>
        <dbReference type="SAM" id="MobiDB-lite"/>
    </source>
</evidence>
<accession>A0A2N7AST1</accession>
<sequence length="275" mass="29067">MKGKIVIATLTACLLIGGCSKLNTNSKTPSTSISSATKVSNSAKEKMSSSSSSTVASSISSKNSSVKEDTTDSRIQELNQKLSMAIGTTKKPTVDGLNENHNRLNMHYISNAYGYTVYYSVGATAKEFNASTLASETPYATFNKTAYVSTAAAVTAVNHHAQETGLPVIDLGTGVQGTIDRGAGQAYLTWQAGRWSVTVHASPVMGQDPVAMSKQLVALFNQYSLPIPSQVGAGNFDVTDNGLNQTITWQEGAILYKISARSAETAIKMASSMSR</sequence>